<dbReference type="SMART" id="SM00472">
    <property type="entry name" value="MIR"/>
    <property type="match status" value="3"/>
</dbReference>
<dbReference type="PROSITE" id="PS50919">
    <property type="entry name" value="MIR"/>
    <property type="match status" value="2"/>
</dbReference>
<feature type="transmembrane region" description="Helical" evidence="14">
    <location>
        <begin position="582"/>
        <end position="600"/>
    </location>
</feature>
<comment type="catalytic activity">
    <reaction evidence="13 14">
        <text>a di-trans,poly-cis-dolichyl beta-D-mannosyl phosphate + L-seryl-[protein] = 3-O-(alpha-D-mannosyl)-L-seryl-[protein] + a di-trans,poly-cis-dolichyl phosphate + H(+)</text>
        <dbReference type="Rhea" id="RHEA:17377"/>
        <dbReference type="Rhea" id="RHEA-COMP:9863"/>
        <dbReference type="Rhea" id="RHEA-COMP:13546"/>
        <dbReference type="Rhea" id="RHEA-COMP:19498"/>
        <dbReference type="Rhea" id="RHEA-COMP:19501"/>
        <dbReference type="ChEBI" id="CHEBI:15378"/>
        <dbReference type="ChEBI" id="CHEBI:29999"/>
        <dbReference type="ChEBI" id="CHEBI:57683"/>
        <dbReference type="ChEBI" id="CHEBI:58211"/>
        <dbReference type="ChEBI" id="CHEBI:137321"/>
        <dbReference type="EC" id="2.4.1.109"/>
    </reaction>
</comment>
<reference evidence="17" key="1">
    <citation type="submission" date="2013-02" db="EMBL/GenBank/DDBJ databases">
        <authorList>
            <consortium name="The Broad Institute Genome Sequencing Platform"/>
            <person name="Cuomo C."/>
            <person name="Becnel J."/>
            <person name="Sanscrainte N."/>
            <person name="Walker B."/>
            <person name="Young S.K."/>
            <person name="Zeng Q."/>
            <person name="Gargeya S."/>
            <person name="Fitzgerald M."/>
            <person name="Haas B."/>
            <person name="Abouelleil A."/>
            <person name="Alvarado L."/>
            <person name="Arachchi H.M."/>
            <person name="Berlin A.M."/>
            <person name="Chapman S.B."/>
            <person name="Dewar J."/>
            <person name="Goldberg J."/>
            <person name="Griggs A."/>
            <person name="Gujja S."/>
            <person name="Hansen M."/>
            <person name="Howarth C."/>
            <person name="Imamovic A."/>
            <person name="Larimer J."/>
            <person name="McCowan C."/>
            <person name="Murphy C."/>
            <person name="Neiman D."/>
            <person name="Pearson M."/>
            <person name="Priest M."/>
            <person name="Roberts A."/>
            <person name="Saif S."/>
            <person name="Shea T."/>
            <person name="Sisk P."/>
            <person name="Sykes S."/>
            <person name="Wortman J."/>
            <person name="Nusbaum C."/>
            <person name="Birren B."/>
        </authorList>
    </citation>
    <scope>NUCLEOTIDE SEQUENCE [LARGE SCALE GENOMIC DNA]</scope>
    <source>
        <strain evidence="17">PRA339</strain>
    </source>
</reference>
<evidence type="ECO:0000256" key="2">
    <source>
        <dbReference type="ARBA" id="ARBA00004922"/>
    </source>
</evidence>
<keyword evidence="7 14" id="KW-0812">Transmembrane</keyword>
<dbReference type="GO" id="GO:0004169">
    <property type="term" value="F:dolichyl-phosphate-mannose-protein mannosyltransferase activity"/>
    <property type="evidence" value="ECO:0007669"/>
    <property type="project" value="UniProtKB-UniRule"/>
</dbReference>
<feature type="transmembrane region" description="Helical" evidence="14">
    <location>
        <begin position="9"/>
        <end position="27"/>
    </location>
</feature>
<feature type="transmembrane region" description="Helical" evidence="14">
    <location>
        <begin position="143"/>
        <end position="164"/>
    </location>
</feature>
<dbReference type="InterPro" id="IPR032421">
    <property type="entry name" value="PMT_4TMC"/>
</dbReference>
<evidence type="ECO:0000313" key="16">
    <source>
        <dbReference type="EMBL" id="KCZ80206.1"/>
    </source>
</evidence>
<dbReference type="HOGENOM" id="CLU_008438_5_0_1"/>
<feature type="transmembrane region" description="Helical" evidence="14">
    <location>
        <begin position="98"/>
        <end position="114"/>
    </location>
</feature>
<dbReference type="Pfam" id="PF16192">
    <property type="entry name" value="PMT_4TMC"/>
    <property type="match status" value="1"/>
</dbReference>
<evidence type="ECO:0000256" key="3">
    <source>
        <dbReference type="ARBA" id="ARBA00007222"/>
    </source>
</evidence>
<name>A0A059EZR1_9MICR</name>
<dbReference type="InterPro" id="IPR027005">
    <property type="entry name" value="PMT-like"/>
</dbReference>
<accession>A0A059EZR1</accession>
<dbReference type="Pfam" id="PF02366">
    <property type="entry name" value="PMT"/>
    <property type="match status" value="1"/>
</dbReference>
<evidence type="ECO:0000256" key="10">
    <source>
        <dbReference type="ARBA" id="ARBA00022989"/>
    </source>
</evidence>
<dbReference type="Pfam" id="PF02815">
    <property type="entry name" value="MIR"/>
    <property type="match status" value="1"/>
</dbReference>
<reference evidence="16 17" key="2">
    <citation type="submission" date="2014-03" db="EMBL/GenBank/DDBJ databases">
        <title>The Genome Sequence of Anncaliia algerae insect isolate PRA339.</title>
        <authorList>
            <consortium name="The Broad Institute Genome Sequencing Platform"/>
            <consortium name="The Broad Institute Genome Sequencing Center for Infectious Disease"/>
            <person name="Cuomo C."/>
            <person name="Becnel J."/>
            <person name="Sanscrainte N."/>
            <person name="Walker B."/>
            <person name="Young S.K."/>
            <person name="Zeng Q."/>
            <person name="Gargeya S."/>
            <person name="Fitzgerald M."/>
            <person name="Haas B."/>
            <person name="Abouelleil A."/>
            <person name="Alvarado L."/>
            <person name="Arachchi H.M."/>
            <person name="Berlin A.M."/>
            <person name="Chapman S.B."/>
            <person name="Dewar J."/>
            <person name="Goldberg J."/>
            <person name="Griggs A."/>
            <person name="Gujja S."/>
            <person name="Hansen M."/>
            <person name="Howarth C."/>
            <person name="Imamovic A."/>
            <person name="Larimer J."/>
            <person name="McCowan C."/>
            <person name="Murphy C."/>
            <person name="Neiman D."/>
            <person name="Pearson M."/>
            <person name="Priest M."/>
            <person name="Roberts A."/>
            <person name="Saif S."/>
            <person name="Shea T."/>
            <person name="Sisk P."/>
            <person name="Sykes S."/>
            <person name="Wortman J."/>
            <person name="Nusbaum C."/>
            <person name="Birren B."/>
        </authorList>
    </citation>
    <scope>NUCLEOTIDE SEQUENCE [LARGE SCALE GENOMIC DNA]</scope>
    <source>
        <strain evidence="16 17">PRA339</strain>
    </source>
</reference>
<dbReference type="InterPro" id="IPR036300">
    <property type="entry name" value="MIR_dom_sf"/>
</dbReference>
<dbReference type="InterPro" id="IPR016093">
    <property type="entry name" value="MIR_motif"/>
</dbReference>
<feature type="domain" description="MIR" evidence="15">
    <location>
        <begin position="274"/>
        <end position="327"/>
    </location>
</feature>
<feature type="transmembrane region" description="Helical" evidence="14">
    <location>
        <begin position="529"/>
        <end position="547"/>
    </location>
</feature>
<gene>
    <name evidence="16" type="ORF">H312_02386</name>
</gene>
<dbReference type="STRING" id="1288291.A0A059EZR1"/>
<comment type="pathway">
    <text evidence="2 14">Protein modification; protein glycosylation.</text>
</comment>
<feature type="domain" description="MIR" evidence="15">
    <location>
        <begin position="392"/>
        <end position="447"/>
    </location>
</feature>
<evidence type="ECO:0000256" key="9">
    <source>
        <dbReference type="ARBA" id="ARBA00022824"/>
    </source>
</evidence>
<evidence type="ECO:0000256" key="6">
    <source>
        <dbReference type="ARBA" id="ARBA00022679"/>
    </source>
</evidence>
<dbReference type="EC" id="2.4.1.109" evidence="4 14"/>
<dbReference type="VEuPathDB" id="MicrosporidiaDB:H312_02386"/>
<feature type="transmembrane region" description="Helical" evidence="14">
    <location>
        <begin position="176"/>
        <end position="201"/>
    </location>
</feature>
<dbReference type="GO" id="GO:0005789">
    <property type="term" value="C:endoplasmic reticulum membrane"/>
    <property type="evidence" value="ECO:0007669"/>
    <property type="project" value="UniProtKB-SubCell"/>
</dbReference>
<evidence type="ECO:0000256" key="4">
    <source>
        <dbReference type="ARBA" id="ARBA00012839"/>
    </source>
</evidence>
<feature type="transmembrane region" description="Helical" evidence="14">
    <location>
        <begin position="221"/>
        <end position="242"/>
    </location>
</feature>
<dbReference type="Proteomes" id="UP000030655">
    <property type="component" value="Unassembled WGS sequence"/>
</dbReference>
<comment type="function">
    <text evidence="14">Transfers mannose from Dol-P-mannose to Ser or Thr residues on proteins.</text>
</comment>
<evidence type="ECO:0000256" key="8">
    <source>
        <dbReference type="ARBA" id="ARBA00022737"/>
    </source>
</evidence>
<organism evidence="16 17">
    <name type="scientific">Anncaliia algerae PRA339</name>
    <dbReference type="NCBI Taxonomy" id="1288291"/>
    <lineage>
        <taxon>Eukaryota</taxon>
        <taxon>Fungi</taxon>
        <taxon>Fungi incertae sedis</taxon>
        <taxon>Microsporidia</taxon>
        <taxon>Tubulinosematoidea</taxon>
        <taxon>Tubulinosematidae</taxon>
        <taxon>Anncaliia</taxon>
    </lineage>
</organism>
<protein>
    <recommendedName>
        <fullName evidence="4 14">Dolichyl-phosphate-mannose--protein mannosyltransferase</fullName>
        <ecNumber evidence="4 14">2.4.1.109</ecNumber>
    </recommendedName>
</protein>
<evidence type="ECO:0000256" key="13">
    <source>
        <dbReference type="ARBA" id="ARBA00045102"/>
    </source>
</evidence>
<feature type="transmembrane region" description="Helical" evidence="14">
    <location>
        <begin position="559"/>
        <end position="576"/>
    </location>
</feature>
<proteinExistence type="inferred from homology"/>
<comment type="subcellular location">
    <subcellularLocation>
        <location evidence="1 14">Endoplasmic reticulum membrane</location>
        <topology evidence="1 14">Multi-pass membrane protein</topology>
    </subcellularLocation>
</comment>
<keyword evidence="6 14" id="KW-0808">Transferase</keyword>
<keyword evidence="8" id="KW-0677">Repeat</keyword>
<dbReference type="PANTHER" id="PTHR10050:SF46">
    <property type="entry name" value="PROTEIN O-MANNOSYL-TRANSFERASE 2"/>
    <property type="match status" value="1"/>
</dbReference>
<keyword evidence="17" id="KW-1185">Reference proteome</keyword>
<dbReference type="Gene3D" id="2.80.10.50">
    <property type="match status" value="1"/>
</dbReference>
<sequence length="646" mass="76550">MKKLLNQRYLYPLTIFLTNILIKFYKIESGNFVIWDEAHFGKFSRNYLKRQFYFDVHPPLGKLMTAVSGYLFGQDTDFEFESGSEYPPQMDYTGMRRFHAFISAFVPVLMYGTCRNLGYSKSFSFYSTFFYVFENGNVSISRLILLDSHLLFFTAFVIFFFSLWRQRKSILNISYLGISIGLTLSVKWIGCFTTFFVGVYVIDELYKSLKEEKLSSFFKRFLIRFIFLIIVPVAVYLFWFVVHFKILVHSSSDEANMSSLFQINLIEHKNKKLGKYVDFGRAITIKSNKLSGGNLHSHSTNYPNKNDQQVTIYHHKDDNDNWIIQKIADDEDSPDFLKNNDKVLLLHGQTRKYLSVFGPALISQGKRAGGYSELTQQSVFQVQIEKDIIKNEVYVKTLTTKFRLYSVYEDCYLQPSGKQLPEWGFSQGEVICSKNKSNQSLWNIEKNENFSEKNIHYAEVFNLKFQFFTHFLELNKTMFRVNSSFIQDNDLEPQRIVSSPKEWMFLRRGLRMVSWDDSRKKFYMFGNPFIWLISSICVLISPIVYLFSRKKQKNDSFEFYLCFFGYICHYLPFFFIGRVLYFHHYFPAMLFSTLSIGYVLKRMRNLIPYLILISFITFIIYAPLTYGFYKVNYLKYFSIFKTWDYL</sequence>
<keyword evidence="11 14" id="KW-0472">Membrane</keyword>
<dbReference type="OrthoDB" id="292747at2759"/>
<keyword evidence="5 14" id="KW-0328">Glycosyltransferase</keyword>
<evidence type="ECO:0000256" key="1">
    <source>
        <dbReference type="ARBA" id="ARBA00004477"/>
    </source>
</evidence>
<keyword evidence="10 14" id="KW-1133">Transmembrane helix</keyword>
<evidence type="ECO:0000256" key="11">
    <source>
        <dbReference type="ARBA" id="ARBA00023136"/>
    </source>
</evidence>
<feature type="transmembrane region" description="Helical" evidence="14">
    <location>
        <begin position="607"/>
        <end position="629"/>
    </location>
</feature>
<keyword evidence="9 14" id="KW-0256">Endoplasmic reticulum</keyword>
<dbReference type="SUPFAM" id="SSF82109">
    <property type="entry name" value="MIR domain"/>
    <property type="match status" value="1"/>
</dbReference>
<evidence type="ECO:0000256" key="5">
    <source>
        <dbReference type="ARBA" id="ARBA00022676"/>
    </source>
</evidence>
<dbReference type="InterPro" id="IPR003342">
    <property type="entry name" value="ArnT-like_N"/>
</dbReference>
<evidence type="ECO:0000256" key="7">
    <source>
        <dbReference type="ARBA" id="ARBA00022692"/>
    </source>
</evidence>
<dbReference type="AlphaFoldDB" id="A0A059EZR1"/>
<evidence type="ECO:0000256" key="14">
    <source>
        <dbReference type="RuleBase" id="RU367007"/>
    </source>
</evidence>
<dbReference type="UniPathway" id="UPA00378"/>
<evidence type="ECO:0000313" key="17">
    <source>
        <dbReference type="Proteomes" id="UP000030655"/>
    </source>
</evidence>
<dbReference type="CDD" id="cd23276">
    <property type="entry name" value="beta-trefoil_MIR_PMT"/>
    <property type="match status" value="1"/>
</dbReference>
<dbReference type="EMBL" id="KK365195">
    <property type="protein sequence ID" value="KCZ80206.1"/>
    <property type="molecule type" value="Genomic_DNA"/>
</dbReference>
<evidence type="ECO:0000256" key="12">
    <source>
        <dbReference type="ARBA" id="ARBA00045085"/>
    </source>
</evidence>
<evidence type="ECO:0000259" key="15">
    <source>
        <dbReference type="PROSITE" id="PS50919"/>
    </source>
</evidence>
<dbReference type="PANTHER" id="PTHR10050">
    <property type="entry name" value="DOLICHYL-PHOSPHATE-MANNOSE--PROTEIN MANNOSYLTRANSFERASE"/>
    <property type="match status" value="1"/>
</dbReference>
<comment type="similarity">
    <text evidence="3 14">Belongs to the glycosyltransferase 39 family.</text>
</comment>
<comment type="catalytic activity">
    <reaction evidence="12 14">
        <text>a di-trans,poly-cis-dolichyl beta-D-mannosyl phosphate + L-threonyl-[protein] = 3-O-(alpha-D-mannosyl)-L-threonyl-[protein] + a di-trans,poly-cis-dolichyl phosphate + H(+)</text>
        <dbReference type="Rhea" id="RHEA:53396"/>
        <dbReference type="Rhea" id="RHEA-COMP:11060"/>
        <dbReference type="Rhea" id="RHEA-COMP:13547"/>
        <dbReference type="Rhea" id="RHEA-COMP:19498"/>
        <dbReference type="Rhea" id="RHEA-COMP:19501"/>
        <dbReference type="ChEBI" id="CHEBI:15378"/>
        <dbReference type="ChEBI" id="CHEBI:30013"/>
        <dbReference type="ChEBI" id="CHEBI:57683"/>
        <dbReference type="ChEBI" id="CHEBI:58211"/>
        <dbReference type="ChEBI" id="CHEBI:137323"/>
        <dbReference type="EC" id="2.4.1.109"/>
    </reaction>
</comment>